<accession>A0A5A8F892</accession>
<dbReference type="Proteomes" id="UP000322876">
    <property type="component" value="Unassembled WGS sequence"/>
</dbReference>
<proteinExistence type="inferred from homology"/>
<feature type="active site" evidence="10">
    <location>
        <position position="263"/>
    </location>
</feature>
<reference evidence="13 14" key="1">
    <citation type="submission" date="2019-06" db="EMBL/GenBank/DDBJ databases">
        <title>Genomic insights into carbon and energy metabolism of Deferribacter autotrophicus revealed new metabolic traits in the phylum Deferribacteres.</title>
        <authorList>
            <person name="Slobodkin A.I."/>
            <person name="Slobodkina G.B."/>
            <person name="Allioux M."/>
            <person name="Alain K."/>
            <person name="Jebbar M."/>
            <person name="Shadrin V."/>
            <person name="Kublanov I.V."/>
            <person name="Toshchakov S.V."/>
            <person name="Bonch-Osmolovskaya E.A."/>
        </authorList>
    </citation>
    <scope>NUCLEOTIDE SEQUENCE [LARGE SCALE GENOMIC DNA]</scope>
    <source>
        <strain evidence="13 14">SL50</strain>
    </source>
</reference>
<dbReference type="InterPro" id="IPR011010">
    <property type="entry name" value="DNA_brk_join_enz"/>
</dbReference>
<evidence type="ECO:0000256" key="7">
    <source>
        <dbReference type="ARBA" id="ARBA00023125"/>
    </source>
</evidence>
<dbReference type="InterPro" id="IPR004107">
    <property type="entry name" value="Integrase_SAM-like_N"/>
</dbReference>
<keyword evidence="4 10" id="KW-0132">Cell division</keyword>
<dbReference type="GO" id="GO:0007059">
    <property type="term" value="P:chromosome segregation"/>
    <property type="evidence" value="ECO:0007669"/>
    <property type="project" value="UniProtKB-UniRule"/>
</dbReference>
<feature type="domain" description="Core-binding (CB)" evidence="12">
    <location>
        <begin position="1"/>
        <end position="81"/>
    </location>
</feature>
<dbReference type="Gene3D" id="1.10.150.130">
    <property type="match status" value="1"/>
</dbReference>
<evidence type="ECO:0000256" key="9">
    <source>
        <dbReference type="ARBA" id="ARBA00023306"/>
    </source>
</evidence>
<keyword evidence="8 10" id="KW-0233">DNA recombination</keyword>
<dbReference type="HAMAP" id="MF_01808">
    <property type="entry name" value="Recomb_XerC_XerD"/>
    <property type="match status" value="1"/>
</dbReference>
<dbReference type="OrthoDB" id="9801717at2"/>
<dbReference type="NCBIfam" id="NF040815">
    <property type="entry name" value="recomb_XerA_Arch"/>
    <property type="match status" value="1"/>
</dbReference>
<dbReference type="NCBIfam" id="NF001399">
    <property type="entry name" value="PRK00283.1"/>
    <property type="match status" value="1"/>
</dbReference>
<dbReference type="NCBIfam" id="TIGR02225">
    <property type="entry name" value="recomb_XerD"/>
    <property type="match status" value="1"/>
</dbReference>
<evidence type="ECO:0000256" key="10">
    <source>
        <dbReference type="HAMAP-Rule" id="MF_01808"/>
    </source>
</evidence>
<evidence type="ECO:0000256" key="2">
    <source>
        <dbReference type="ARBA" id="ARBA00010450"/>
    </source>
</evidence>
<comment type="function">
    <text evidence="10">Site-specific tyrosine recombinase, which acts by catalyzing the cutting and rejoining of the recombining DNA molecules. The XerC-XerD complex is essential to convert dimers of the bacterial chromosome into monomers to permit their segregation at cell division. It also contributes to the segregational stability of plasmids.</text>
</comment>
<dbReference type="PANTHER" id="PTHR30349:SF81">
    <property type="entry name" value="TYROSINE RECOMBINASE XERC"/>
    <property type="match status" value="1"/>
</dbReference>
<evidence type="ECO:0000313" key="14">
    <source>
        <dbReference type="Proteomes" id="UP000322876"/>
    </source>
</evidence>
<comment type="subunit">
    <text evidence="10">Forms a cyclic heterotetrameric complex composed of two molecules of XerC and two molecules of XerD.</text>
</comment>
<dbReference type="Pfam" id="PF00589">
    <property type="entry name" value="Phage_integrase"/>
    <property type="match status" value="1"/>
</dbReference>
<keyword evidence="6 10" id="KW-0229">DNA integration</keyword>
<dbReference type="InterPro" id="IPR010998">
    <property type="entry name" value="Integrase_recombinase_N"/>
</dbReference>
<keyword evidence="9 10" id="KW-0131">Cell cycle</keyword>
<dbReference type="GO" id="GO:0051301">
    <property type="term" value="P:cell division"/>
    <property type="evidence" value="ECO:0007669"/>
    <property type="project" value="UniProtKB-KW"/>
</dbReference>
<evidence type="ECO:0000259" key="12">
    <source>
        <dbReference type="PROSITE" id="PS51900"/>
    </source>
</evidence>
<dbReference type="SUPFAM" id="SSF56349">
    <property type="entry name" value="DNA breaking-rejoining enzymes"/>
    <property type="match status" value="1"/>
</dbReference>
<name>A0A5A8F892_9BACT</name>
<sequence>MKEIDFYRHYLINEESLSKNSVEAYVRDLKGYVEFVKRNKIKYDSVESILSYIKELLSKKYAVETVLRKLSSLSSFFDFLIKEKKIDKNPIVLLDKPKKWFKLPEFLTEDEVKRIFDTVDTSTAVGLRDKVILKLLYSSGVRVSELINIKVSDCDFKRGVIKVKGKGNKERFVPIHKNLIEILENYLHIRHNYLVKGRDEGYLFLNKNGKKLSRVYCWNIVKKYAEKADIKKNISPHSFRHSFATHLLANGADLRIIQLLLGHASISTTEIYTQVADDKMRESLLNYHPRFKR</sequence>
<organism evidence="13 14">
    <name type="scientific">Deferribacter autotrophicus</name>
    <dbReference type="NCBI Taxonomy" id="500465"/>
    <lineage>
        <taxon>Bacteria</taxon>
        <taxon>Pseudomonadati</taxon>
        <taxon>Deferribacterota</taxon>
        <taxon>Deferribacteres</taxon>
        <taxon>Deferribacterales</taxon>
        <taxon>Deferribacteraceae</taxon>
        <taxon>Deferribacter</taxon>
    </lineage>
</organism>
<evidence type="ECO:0000256" key="3">
    <source>
        <dbReference type="ARBA" id="ARBA00022490"/>
    </source>
</evidence>
<protein>
    <recommendedName>
        <fullName evidence="10">Tyrosine recombinase XerC</fullName>
    </recommendedName>
</protein>
<dbReference type="Pfam" id="PF02899">
    <property type="entry name" value="Phage_int_SAM_1"/>
    <property type="match status" value="1"/>
</dbReference>
<dbReference type="InterPro" id="IPR013762">
    <property type="entry name" value="Integrase-like_cat_sf"/>
</dbReference>
<comment type="subcellular location">
    <subcellularLocation>
        <location evidence="1 10">Cytoplasm</location>
    </subcellularLocation>
</comment>
<comment type="similarity">
    <text evidence="2">Belongs to the 'phage' integrase family. XerD subfamily.</text>
</comment>
<dbReference type="Gene3D" id="1.10.443.10">
    <property type="entry name" value="Intergrase catalytic core"/>
    <property type="match status" value="1"/>
</dbReference>
<feature type="active site" description="O-(3'-phospho-DNA)-tyrosine intermediate" evidence="10">
    <location>
        <position position="272"/>
    </location>
</feature>
<evidence type="ECO:0000313" key="13">
    <source>
        <dbReference type="EMBL" id="KAA0259478.1"/>
    </source>
</evidence>
<feature type="active site" evidence="10">
    <location>
        <position position="240"/>
    </location>
</feature>
<dbReference type="GO" id="GO:0009037">
    <property type="term" value="F:tyrosine-based site-specific recombinase activity"/>
    <property type="evidence" value="ECO:0007669"/>
    <property type="project" value="UniProtKB-UniRule"/>
</dbReference>
<keyword evidence="14" id="KW-1185">Reference proteome</keyword>
<dbReference type="EMBL" id="VFJB01000001">
    <property type="protein sequence ID" value="KAA0259478.1"/>
    <property type="molecule type" value="Genomic_DNA"/>
</dbReference>
<evidence type="ECO:0000256" key="8">
    <source>
        <dbReference type="ARBA" id="ARBA00023172"/>
    </source>
</evidence>
<feature type="active site" evidence="10">
    <location>
        <position position="142"/>
    </location>
</feature>
<dbReference type="GO" id="GO:0005737">
    <property type="term" value="C:cytoplasm"/>
    <property type="evidence" value="ECO:0007669"/>
    <property type="project" value="UniProtKB-SubCell"/>
</dbReference>
<dbReference type="PROSITE" id="PS51900">
    <property type="entry name" value="CB"/>
    <property type="match status" value="1"/>
</dbReference>
<feature type="active site" evidence="10">
    <location>
        <position position="166"/>
    </location>
</feature>
<dbReference type="InterPro" id="IPR002104">
    <property type="entry name" value="Integrase_catalytic"/>
</dbReference>
<dbReference type="InterPro" id="IPR011932">
    <property type="entry name" value="Recomb_XerD"/>
</dbReference>
<dbReference type="PROSITE" id="PS51898">
    <property type="entry name" value="TYR_RECOMBINASE"/>
    <property type="match status" value="1"/>
</dbReference>
<dbReference type="RefSeq" id="WP_149265298.1">
    <property type="nucleotide sequence ID" value="NZ_VFJB01000001.1"/>
</dbReference>
<dbReference type="PANTHER" id="PTHR30349">
    <property type="entry name" value="PHAGE INTEGRASE-RELATED"/>
    <property type="match status" value="1"/>
</dbReference>
<feature type="active site" evidence="10">
    <location>
        <position position="237"/>
    </location>
</feature>
<keyword evidence="3 10" id="KW-0963">Cytoplasm</keyword>
<dbReference type="GO" id="GO:0006313">
    <property type="term" value="P:DNA transposition"/>
    <property type="evidence" value="ECO:0007669"/>
    <property type="project" value="UniProtKB-UniRule"/>
</dbReference>
<evidence type="ECO:0000256" key="1">
    <source>
        <dbReference type="ARBA" id="ARBA00004496"/>
    </source>
</evidence>
<feature type="domain" description="Tyr recombinase" evidence="11">
    <location>
        <begin position="102"/>
        <end position="285"/>
    </location>
</feature>
<dbReference type="CDD" id="cd00798">
    <property type="entry name" value="INT_XerDC_C"/>
    <property type="match status" value="1"/>
</dbReference>
<dbReference type="AlphaFoldDB" id="A0A5A8F892"/>
<dbReference type="InterPro" id="IPR044068">
    <property type="entry name" value="CB"/>
</dbReference>
<keyword evidence="7 10" id="KW-0238">DNA-binding</keyword>
<evidence type="ECO:0000256" key="5">
    <source>
        <dbReference type="ARBA" id="ARBA00022829"/>
    </source>
</evidence>
<comment type="similarity">
    <text evidence="10">Belongs to the 'phage' integrase family. XerC subfamily.</text>
</comment>
<evidence type="ECO:0000259" key="11">
    <source>
        <dbReference type="PROSITE" id="PS51898"/>
    </source>
</evidence>
<keyword evidence="5 10" id="KW-0159">Chromosome partition</keyword>
<dbReference type="InterPro" id="IPR050090">
    <property type="entry name" value="Tyrosine_recombinase_XerCD"/>
</dbReference>
<dbReference type="InterPro" id="IPR023009">
    <property type="entry name" value="Tyrosine_recombinase_XerC/XerD"/>
</dbReference>
<comment type="caution">
    <text evidence="13">The sequence shown here is derived from an EMBL/GenBank/DDBJ whole genome shotgun (WGS) entry which is preliminary data.</text>
</comment>
<gene>
    <name evidence="13" type="primary">xerD</name>
    <name evidence="10" type="synonym">xerC</name>
    <name evidence="13" type="ORF">FHQ18_00970</name>
</gene>
<evidence type="ECO:0000256" key="4">
    <source>
        <dbReference type="ARBA" id="ARBA00022618"/>
    </source>
</evidence>
<dbReference type="GO" id="GO:0003677">
    <property type="term" value="F:DNA binding"/>
    <property type="evidence" value="ECO:0007669"/>
    <property type="project" value="UniProtKB-UniRule"/>
</dbReference>
<evidence type="ECO:0000256" key="6">
    <source>
        <dbReference type="ARBA" id="ARBA00022908"/>
    </source>
</evidence>